<name>A0A830FN50_9EURY</name>
<keyword evidence="4 8" id="KW-0812">Transmembrane</keyword>
<evidence type="ECO:0000256" key="7">
    <source>
        <dbReference type="SAM" id="MobiDB-lite"/>
    </source>
</evidence>
<evidence type="ECO:0000256" key="3">
    <source>
        <dbReference type="ARBA" id="ARBA00022475"/>
    </source>
</evidence>
<feature type="transmembrane region" description="Helical" evidence="8">
    <location>
        <begin position="91"/>
        <end position="112"/>
    </location>
</feature>
<sequence>MVGSVQPLVDWLLALPTWAKLAGVVAASGLATWLVTLFGVHVVRRVVHSTDTQYDVILYEELRLPVFTTVALTGVIAAATHLALADPLARYLHAGALTVVVIVWTRAVLRLADRILVAAGRQSDLVEDFAPIFENLLTFVLLLVAAAAVLGIWNVDVTPILASAGLISVALGFAAKDAIANFFGSVALYFDDTYTVGDYVVLEDGREGTVLDISIRSTELLTREDKVITVPNSVLNSTSIQNESAPRPKTRITLDIAPAFGTDIDYFEAATLEVAEREDLVVDTPAPRMRFREFGDYALDYELRCWVRSPLSDERAEHELLRALYKRYEQDGIDLPSPTREVEFQNRADHNADADFHRR</sequence>
<keyword evidence="13" id="KW-1185">Reference proteome</keyword>
<dbReference type="Pfam" id="PF00924">
    <property type="entry name" value="MS_channel_2nd"/>
    <property type="match status" value="1"/>
</dbReference>
<evidence type="ECO:0000256" key="6">
    <source>
        <dbReference type="ARBA" id="ARBA00023136"/>
    </source>
</evidence>
<dbReference type="Pfam" id="PF21088">
    <property type="entry name" value="MS_channel_1st"/>
    <property type="match status" value="1"/>
</dbReference>
<evidence type="ECO:0000313" key="12">
    <source>
        <dbReference type="EMBL" id="GGL69382.1"/>
    </source>
</evidence>
<dbReference type="InterPro" id="IPR006685">
    <property type="entry name" value="MscS_channel_2nd"/>
</dbReference>
<feature type="domain" description="Mechanosensitive ion channel MscS" evidence="9">
    <location>
        <begin position="177"/>
        <end position="243"/>
    </location>
</feature>
<feature type="domain" description="Mechanosensitive ion channel transmembrane helices 2/3" evidence="11">
    <location>
        <begin position="135"/>
        <end position="176"/>
    </location>
</feature>
<dbReference type="InterPro" id="IPR010920">
    <property type="entry name" value="LSM_dom_sf"/>
</dbReference>
<evidence type="ECO:0000259" key="9">
    <source>
        <dbReference type="Pfam" id="PF00924"/>
    </source>
</evidence>
<keyword evidence="6 8" id="KW-0472">Membrane</keyword>
<evidence type="ECO:0000256" key="5">
    <source>
        <dbReference type="ARBA" id="ARBA00022989"/>
    </source>
</evidence>
<reference evidence="12" key="1">
    <citation type="journal article" date="2014" name="Int. J. Syst. Evol. Microbiol.">
        <title>Complete genome sequence of Corynebacterium casei LMG S-19264T (=DSM 44701T), isolated from a smear-ripened cheese.</title>
        <authorList>
            <consortium name="US DOE Joint Genome Institute (JGI-PGF)"/>
            <person name="Walter F."/>
            <person name="Albersmeier A."/>
            <person name="Kalinowski J."/>
            <person name="Ruckert C."/>
        </authorList>
    </citation>
    <scope>NUCLEOTIDE SEQUENCE</scope>
    <source>
        <strain evidence="12">JCM 19596</strain>
    </source>
</reference>
<feature type="transmembrane region" description="Helical" evidence="8">
    <location>
        <begin position="64"/>
        <end position="85"/>
    </location>
</feature>
<dbReference type="PANTHER" id="PTHR30221:SF1">
    <property type="entry name" value="SMALL-CONDUCTANCE MECHANOSENSITIVE CHANNEL"/>
    <property type="match status" value="1"/>
</dbReference>
<organism evidence="12 13">
    <name type="scientific">Halocalculus aciditolerans</name>
    <dbReference type="NCBI Taxonomy" id="1383812"/>
    <lineage>
        <taxon>Archaea</taxon>
        <taxon>Methanobacteriati</taxon>
        <taxon>Methanobacteriota</taxon>
        <taxon>Stenosarchaea group</taxon>
        <taxon>Halobacteria</taxon>
        <taxon>Halobacteriales</taxon>
        <taxon>Halobacteriaceae</taxon>
        <taxon>Halocalculus</taxon>
    </lineage>
</organism>
<feature type="region of interest" description="Disordered" evidence="7">
    <location>
        <begin position="336"/>
        <end position="359"/>
    </location>
</feature>
<dbReference type="Gene3D" id="2.30.30.60">
    <property type="match status" value="1"/>
</dbReference>
<dbReference type="InterPro" id="IPR011014">
    <property type="entry name" value="MscS_channel_TM-2"/>
</dbReference>
<accession>A0A830FN50</accession>
<evidence type="ECO:0000259" key="11">
    <source>
        <dbReference type="Pfam" id="PF21088"/>
    </source>
</evidence>
<dbReference type="Gene3D" id="3.30.70.100">
    <property type="match status" value="1"/>
</dbReference>
<dbReference type="PANTHER" id="PTHR30221">
    <property type="entry name" value="SMALL-CONDUCTANCE MECHANOSENSITIVE CHANNEL"/>
    <property type="match status" value="1"/>
</dbReference>
<gene>
    <name evidence="12" type="ORF">GCM10009039_29160</name>
</gene>
<evidence type="ECO:0000256" key="1">
    <source>
        <dbReference type="ARBA" id="ARBA00004651"/>
    </source>
</evidence>
<dbReference type="GO" id="GO:0005886">
    <property type="term" value="C:plasma membrane"/>
    <property type="evidence" value="ECO:0007669"/>
    <property type="project" value="UniProtKB-SubCell"/>
</dbReference>
<keyword evidence="5 8" id="KW-1133">Transmembrane helix</keyword>
<keyword evidence="3" id="KW-1003">Cell membrane</keyword>
<evidence type="ECO:0000256" key="8">
    <source>
        <dbReference type="SAM" id="Phobius"/>
    </source>
</evidence>
<feature type="domain" description="Mechanosensitive ion channel MscS C-terminal" evidence="10">
    <location>
        <begin position="253"/>
        <end position="334"/>
    </location>
</feature>
<dbReference type="InterPro" id="IPR049278">
    <property type="entry name" value="MS_channel_C"/>
</dbReference>
<protein>
    <submittedName>
        <fullName evidence="12">Mechanosensitive ion channel protein MscL</fullName>
    </submittedName>
</protein>
<evidence type="ECO:0000256" key="2">
    <source>
        <dbReference type="ARBA" id="ARBA00008017"/>
    </source>
</evidence>
<dbReference type="AlphaFoldDB" id="A0A830FN50"/>
<dbReference type="Gene3D" id="1.10.287.1260">
    <property type="match status" value="1"/>
</dbReference>
<feature type="transmembrane region" description="Helical" evidence="8">
    <location>
        <begin position="132"/>
        <end position="153"/>
    </location>
</feature>
<dbReference type="InterPro" id="IPR011066">
    <property type="entry name" value="MscS_channel_C_sf"/>
</dbReference>
<feature type="transmembrane region" description="Helical" evidence="8">
    <location>
        <begin position="20"/>
        <end position="43"/>
    </location>
</feature>
<evidence type="ECO:0000259" key="10">
    <source>
        <dbReference type="Pfam" id="PF21082"/>
    </source>
</evidence>
<dbReference type="SUPFAM" id="SSF82689">
    <property type="entry name" value="Mechanosensitive channel protein MscS (YggB), C-terminal domain"/>
    <property type="match status" value="1"/>
</dbReference>
<comment type="caution">
    <text evidence="12">The sequence shown here is derived from an EMBL/GenBank/DDBJ whole genome shotgun (WGS) entry which is preliminary data.</text>
</comment>
<comment type="similarity">
    <text evidence="2">Belongs to the MscS (TC 1.A.23) family.</text>
</comment>
<dbReference type="GO" id="GO:0008381">
    <property type="term" value="F:mechanosensitive monoatomic ion channel activity"/>
    <property type="evidence" value="ECO:0007669"/>
    <property type="project" value="InterPro"/>
</dbReference>
<dbReference type="Proteomes" id="UP000607197">
    <property type="component" value="Unassembled WGS sequence"/>
</dbReference>
<dbReference type="InterPro" id="IPR023408">
    <property type="entry name" value="MscS_beta-dom_sf"/>
</dbReference>
<reference evidence="12" key="2">
    <citation type="submission" date="2020-09" db="EMBL/GenBank/DDBJ databases">
        <authorList>
            <person name="Sun Q."/>
            <person name="Ohkuma M."/>
        </authorList>
    </citation>
    <scope>NUCLEOTIDE SEQUENCE</scope>
    <source>
        <strain evidence="12">JCM 19596</strain>
    </source>
</reference>
<proteinExistence type="inferred from homology"/>
<dbReference type="RefSeq" id="WP_229774154.1">
    <property type="nucleotide sequence ID" value="NZ_BMPG01000004.1"/>
</dbReference>
<dbReference type="SUPFAM" id="SSF82861">
    <property type="entry name" value="Mechanosensitive channel protein MscS (YggB), transmembrane region"/>
    <property type="match status" value="1"/>
</dbReference>
<comment type="subcellular location">
    <subcellularLocation>
        <location evidence="1">Cell membrane</location>
        <topology evidence="1">Multi-pass membrane protein</topology>
    </subcellularLocation>
</comment>
<dbReference type="Pfam" id="PF21082">
    <property type="entry name" value="MS_channel_3rd"/>
    <property type="match status" value="1"/>
</dbReference>
<feature type="compositionally biased region" description="Basic and acidic residues" evidence="7">
    <location>
        <begin position="340"/>
        <end position="359"/>
    </location>
</feature>
<dbReference type="EMBL" id="BMPG01000004">
    <property type="protein sequence ID" value="GGL69382.1"/>
    <property type="molecule type" value="Genomic_DNA"/>
</dbReference>
<evidence type="ECO:0000256" key="4">
    <source>
        <dbReference type="ARBA" id="ARBA00022692"/>
    </source>
</evidence>
<dbReference type="SUPFAM" id="SSF50182">
    <property type="entry name" value="Sm-like ribonucleoproteins"/>
    <property type="match status" value="1"/>
</dbReference>
<dbReference type="InterPro" id="IPR049142">
    <property type="entry name" value="MS_channel_1st"/>
</dbReference>
<evidence type="ECO:0000313" key="13">
    <source>
        <dbReference type="Proteomes" id="UP000607197"/>
    </source>
</evidence>
<dbReference type="InterPro" id="IPR045275">
    <property type="entry name" value="MscS_archaea/bacteria_type"/>
</dbReference>